<organism evidence="1 2">
    <name type="scientific">Fragilariopsis cylindrus CCMP1102</name>
    <dbReference type="NCBI Taxonomy" id="635003"/>
    <lineage>
        <taxon>Eukaryota</taxon>
        <taxon>Sar</taxon>
        <taxon>Stramenopiles</taxon>
        <taxon>Ochrophyta</taxon>
        <taxon>Bacillariophyta</taxon>
        <taxon>Bacillariophyceae</taxon>
        <taxon>Bacillariophycidae</taxon>
        <taxon>Bacillariales</taxon>
        <taxon>Bacillariaceae</taxon>
        <taxon>Fragilariopsis</taxon>
    </lineage>
</organism>
<dbReference type="EMBL" id="KV784370">
    <property type="protein sequence ID" value="OEU10749.1"/>
    <property type="molecule type" value="Genomic_DNA"/>
</dbReference>
<evidence type="ECO:0000313" key="1">
    <source>
        <dbReference type="EMBL" id="OEU10749.1"/>
    </source>
</evidence>
<gene>
    <name evidence="1" type="ORF">FRACYDRAFT_220069</name>
</gene>
<keyword evidence="2" id="KW-1185">Reference proteome</keyword>
<reference evidence="1 2" key="1">
    <citation type="submission" date="2016-09" db="EMBL/GenBank/DDBJ databases">
        <title>Extensive genetic diversity and differential bi-allelic expression allows diatom success in the polar Southern Ocean.</title>
        <authorList>
            <consortium name="DOE Joint Genome Institute"/>
            <person name="Mock T."/>
            <person name="Otillar R.P."/>
            <person name="Strauss J."/>
            <person name="Dupont C."/>
            <person name="Frickenhaus S."/>
            <person name="Maumus F."/>
            <person name="Mcmullan M."/>
            <person name="Sanges R."/>
            <person name="Schmutz J."/>
            <person name="Toseland A."/>
            <person name="Valas R."/>
            <person name="Veluchamy A."/>
            <person name="Ward B.J."/>
            <person name="Allen A."/>
            <person name="Barry K."/>
            <person name="Falciatore A."/>
            <person name="Ferrante M."/>
            <person name="Fortunato A.E."/>
            <person name="Gloeckner G."/>
            <person name="Gruber A."/>
            <person name="Hipkin R."/>
            <person name="Janech M."/>
            <person name="Kroth P."/>
            <person name="Leese F."/>
            <person name="Lindquist E."/>
            <person name="Lyon B.R."/>
            <person name="Martin J."/>
            <person name="Mayer C."/>
            <person name="Parker M."/>
            <person name="Quesneville H."/>
            <person name="Raymond J."/>
            <person name="Uhlig C."/>
            <person name="Valentin K.U."/>
            <person name="Worden A.Z."/>
            <person name="Armbrust E.V."/>
            <person name="Bowler C."/>
            <person name="Green B."/>
            <person name="Moulton V."/>
            <person name="Van Oosterhout C."/>
            <person name="Grigoriev I."/>
        </authorList>
    </citation>
    <scope>NUCLEOTIDE SEQUENCE [LARGE SCALE GENOMIC DNA]</scope>
    <source>
        <strain evidence="1 2">CCMP1102</strain>
    </source>
</reference>
<dbReference type="KEGG" id="fcy:FRACYDRAFT_220069"/>
<protein>
    <submittedName>
        <fullName evidence="1">Uncharacterized protein</fullName>
    </submittedName>
</protein>
<proteinExistence type="predicted"/>
<dbReference type="AlphaFoldDB" id="A0A1E7EY54"/>
<evidence type="ECO:0000313" key="2">
    <source>
        <dbReference type="Proteomes" id="UP000095751"/>
    </source>
</evidence>
<name>A0A1E7EY54_9STRA</name>
<accession>A0A1E7EY54</accession>
<feature type="non-terminal residue" evidence="1">
    <location>
        <position position="1"/>
    </location>
</feature>
<sequence length="128" mass="14012">LLRLFSIIDRSFCCNQTSKGGTFRDPQVPKLSILQYVVPMDVSETDKANNIGSSPVNATLGSCSACPINENNITASFDDPECRTDVVWPEPTSAPADLLTNFCDSNSDFECYKEGFPQCCLTQDCDPN</sequence>
<dbReference type="Proteomes" id="UP000095751">
    <property type="component" value="Unassembled WGS sequence"/>
</dbReference>
<dbReference type="InParanoid" id="A0A1E7EY54"/>